<dbReference type="PANTHER" id="PTHR43427">
    <property type="entry name" value="CHLORIDE CHANNEL PROTEIN CLC-E"/>
    <property type="match status" value="1"/>
</dbReference>
<dbReference type="Proteomes" id="UP000652763">
    <property type="component" value="Unassembled WGS sequence"/>
</dbReference>
<evidence type="ECO:0000256" key="4">
    <source>
        <dbReference type="ARBA" id="ARBA00023136"/>
    </source>
</evidence>
<feature type="transmembrane region" description="Helical" evidence="5">
    <location>
        <begin position="196"/>
        <end position="213"/>
    </location>
</feature>
<dbReference type="SUPFAM" id="SSF81340">
    <property type="entry name" value="Clc chloride channel"/>
    <property type="match status" value="1"/>
</dbReference>
<evidence type="ECO:0000256" key="1">
    <source>
        <dbReference type="ARBA" id="ARBA00004141"/>
    </source>
</evidence>
<feature type="transmembrane region" description="Helical" evidence="5">
    <location>
        <begin position="339"/>
        <end position="372"/>
    </location>
</feature>
<feature type="transmembrane region" description="Helical" evidence="5">
    <location>
        <begin position="233"/>
        <end position="256"/>
    </location>
</feature>
<dbReference type="Pfam" id="PF00654">
    <property type="entry name" value="Voltage_CLC"/>
    <property type="match status" value="1"/>
</dbReference>
<dbReference type="CDD" id="cd00400">
    <property type="entry name" value="Voltage_gated_ClC"/>
    <property type="match status" value="1"/>
</dbReference>
<gene>
    <name evidence="6" type="ORF">H9638_05825</name>
</gene>
<dbReference type="EMBL" id="JACSQC010000002">
    <property type="protein sequence ID" value="MBD8043328.1"/>
    <property type="molecule type" value="Genomic_DNA"/>
</dbReference>
<evidence type="ECO:0000256" key="3">
    <source>
        <dbReference type="ARBA" id="ARBA00022989"/>
    </source>
</evidence>
<name>A0ABR8YGR7_9MICC</name>
<dbReference type="PRINTS" id="PR00762">
    <property type="entry name" value="CLCHANNEL"/>
</dbReference>
<keyword evidence="7" id="KW-1185">Reference proteome</keyword>
<keyword evidence="2 5" id="KW-0812">Transmembrane</keyword>
<protein>
    <submittedName>
        <fullName evidence="6">Ion channel protein</fullName>
    </submittedName>
</protein>
<dbReference type="NCBIfam" id="NF002971">
    <property type="entry name" value="PRK03655.1"/>
    <property type="match status" value="1"/>
</dbReference>
<feature type="transmembrane region" description="Helical" evidence="5">
    <location>
        <begin position="133"/>
        <end position="149"/>
    </location>
</feature>
<feature type="transmembrane region" description="Helical" evidence="5">
    <location>
        <begin position="155"/>
        <end position="184"/>
    </location>
</feature>
<accession>A0ABR8YGR7</accession>
<dbReference type="PANTHER" id="PTHR43427:SF9">
    <property type="entry name" value="ION-TRANSPORT PROTEIN YFEO-RELATED"/>
    <property type="match status" value="1"/>
</dbReference>
<feature type="transmembrane region" description="Helical" evidence="5">
    <location>
        <begin position="106"/>
        <end position="126"/>
    </location>
</feature>
<proteinExistence type="predicted"/>
<keyword evidence="4 5" id="KW-0472">Membrane</keyword>
<feature type="transmembrane region" description="Helical" evidence="5">
    <location>
        <begin position="268"/>
        <end position="288"/>
    </location>
</feature>
<comment type="subcellular location">
    <subcellularLocation>
        <location evidence="1">Membrane</location>
        <topology evidence="1">Multi-pass membrane protein</topology>
    </subcellularLocation>
</comment>
<dbReference type="RefSeq" id="WP_191746239.1">
    <property type="nucleotide sequence ID" value="NZ_JACSQC010000002.1"/>
</dbReference>
<comment type="caution">
    <text evidence="6">The sequence shown here is derived from an EMBL/GenBank/DDBJ whole genome shotgun (WGS) entry which is preliminary data.</text>
</comment>
<feature type="transmembrane region" description="Helical" evidence="5">
    <location>
        <begin position="378"/>
        <end position="408"/>
    </location>
</feature>
<reference evidence="6 7" key="1">
    <citation type="submission" date="2020-08" db="EMBL/GenBank/DDBJ databases">
        <title>A Genomic Blueprint of the Chicken Gut Microbiome.</title>
        <authorList>
            <person name="Gilroy R."/>
            <person name="Ravi A."/>
            <person name="Getino M."/>
            <person name="Pursley I."/>
            <person name="Horton D.L."/>
            <person name="Alikhan N.-F."/>
            <person name="Baker D."/>
            <person name="Gharbi K."/>
            <person name="Hall N."/>
            <person name="Watson M."/>
            <person name="Adriaenssens E.M."/>
            <person name="Foster-Nyarko E."/>
            <person name="Jarju S."/>
            <person name="Secka A."/>
            <person name="Antonio M."/>
            <person name="Oren A."/>
            <person name="Chaudhuri R."/>
            <person name="La Ragione R.M."/>
            <person name="Hildebrand F."/>
            <person name="Pallen M.J."/>
        </authorList>
    </citation>
    <scope>NUCLEOTIDE SEQUENCE [LARGE SCALE GENOMIC DNA]</scope>
    <source>
        <strain evidence="6 7">Sa2BUA2</strain>
    </source>
</reference>
<evidence type="ECO:0000313" key="6">
    <source>
        <dbReference type="EMBL" id="MBD8043328.1"/>
    </source>
</evidence>
<evidence type="ECO:0000256" key="5">
    <source>
        <dbReference type="SAM" id="Phobius"/>
    </source>
</evidence>
<feature type="transmembrane region" description="Helical" evidence="5">
    <location>
        <begin position="308"/>
        <end position="327"/>
    </location>
</feature>
<dbReference type="InterPro" id="IPR050368">
    <property type="entry name" value="ClC-type_chloride_channel"/>
</dbReference>
<feature type="transmembrane region" description="Helical" evidence="5">
    <location>
        <begin position="20"/>
        <end position="39"/>
    </location>
</feature>
<dbReference type="InterPro" id="IPR001807">
    <property type="entry name" value="ClC"/>
</dbReference>
<feature type="transmembrane region" description="Helical" evidence="5">
    <location>
        <begin position="66"/>
        <end position="86"/>
    </location>
</feature>
<organism evidence="6 7">
    <name type="scientific">Arthrobacter pullicola</name>
    <dbReference type="NCBI Taxonomy" id="2762224"/>
    <lineage>
        <taxon>Bacteria</taxon>
        <taxon>Bacillati</taxon>
        <taxon>Actinomycetota</taxon>
        <taxon>Actinomycetes</taxon>
        <taxon>Micrococcales</taxon>
        <taxon>Micrococcaceae</taxon>
        <taxon>Arthrobacter</taxon>
    </lineage>
</organism>
<sequence>MSDTSNDGVLAQHRVRTLAALTVPAILIGVVSGLILFGLDEAAHLLQLLLWEDLPGAVGMDPESGWWIFGMLTLTGAAVGLIARYVPGHAGPDSAESELAESALPIGVVPSLAAAAVLGLAGGVSLGPENPIIAINAAVLTVLVGRLFPKVPGKLIVGMTIAGTVGALFGTPVAAALLFTGIVGSTAGAGALFDKLFLPLVAAGAGAVTMNLVGGTLLDITVPAAGNVNGWDILAAMIIAPLAAAFGLLGIFAFRWAHRMFHRLQNPVLFTTLGGALLGLLGVIGGPLTLFKGAEESSKLLSTPGESFGTLLLLAVIKLCALVVAAAAGFRGGRIFPSVFIGVAFGLAAGALLPGVPVSVVVSAAVLGLVLAVARDGWLALFIAVVITSDVAITGLLCLAVLPAWLVVTNAPHMLADDGGGGHRGPAAAPKS</sequence>
<evidence type="ECO:0000256" key="2">
    <source>
        <dbReference type="ARBA" id="ARBA00022692"/>
    </source>
</evidence>
<evidence type="ECO:0000313" key="7">
    <source>
        <dbReference type="Proteomes" id="UP000652763"/>
    </source>
</evidence>
<keyword evidence="3 5" id="KW-1133">Transmembrane helix</keyword>
<dbReference type="Gene3D" id="1.10.3080.10">
    <property type="entry name" value="Clc chloride channel"/>
    <property type="match status" value="1"/>
</dbReference>
<dbReference type="InterPro" id="IPR014743">
    <property type="entry name" value="Cl-channel_core"/>
</dbReference>